<dbReference type="EMBL" id="GL451499">
    <property type="protein sequence ID" value="EFN79190.1"/>
    <property type="molecule type" value="Genomic_DNA"/>
</dbReference>
<keyword evidence="2" id="KW-1185">Reference proteome</keyword>
<dbReference type="AlphaFoldDB" id="E2BYN6"/>
<name>E2BYN6_HARSA</name>
<proteinExistence type="predicted"/>
<protein>
    <submittedName>
        <fullName evidence="1">Uncharacterized protein</fullName>
    </submittedName>
</protein>
<sequence>MKTAPNYKLGDRGLCFLTKEARNNRNETPEFAWRHTKGRPFATHGVIATSINAIVAPPGFVISCKAIAQLMQLSV</sequence>
<evidence type="ECO:0000313" key="1">
    <source>
        <dbReference type="EMBL" id="EFN79190.1"/>
    </source>
</evidence>
<dbReference type="InParanoid" id="E2BYN6"/>
<organism evidence="2">
    <name type="scientific">Harpegnathos saltator</name>
    <name type="common">Jerdon's jumping ant</name>
    <dbReference type="NCBI Taxonomy" id="610380"/>
    <lineage>
        <taxon>Eukaryota</taxon>
        <taxon>Metazoa</taxon>
        <taxon>Ecdysozoa</taxon>
        <taxon>Arthropoda</taxon>
        <taxon>Hexapoda</taxon>
        <taxon>Insecta</taxon>
        <taxon>Pterygota</taxon>
        <taxon>Neoptera</taxon>
        <taxon>Endopterygota</taxon>
        <taxon>Hymenoptera</taxon>
        <taxon>Apocrita</taxon>
        <taxon>Aculeata</taxon>
        <taxon>Formicoidea</taxon>
        <taxon>Formicidae</taxon>
        <taxon>Ponerinae</taxon>
        <taxon>Ponerini</taxon>
        <taxon>Harpegnathos</taxon>
    </lineage>
</organism>
<dbReference type="Proteomes" id="UP000008237">
    <property type="component" value="Unassembled WGS sequence"/>
</dbReference>
<evidence type="ECO:0000313" key="2">
    <source>
        <dbReference type="Proteomes" id="UP000008237"/>
    </source>
</evidence>
<reference evidence="1 2" key="1">
    <citation type="journal article" date="2010" name="Science">
        <title>Genomic comparison of the ants Camponotus floridanus and Harpegnathos saltator.</title>
        <authorList>
            <person name="Bonasio R."/>
            <person name="Zhang G."/>
            <person name="Ye C."/>
            <person name="Mutti N.S."/>
            <person name="Fang X."/>
            <person name="Qin N."/>
            <person name="Donahue G."/>
            <person name="Yang P."/>
            <person name="Li Q."/>
            <person name="Li C."/>
            <person name="Zhang P."/>
            <person name="Huang Z."/>
            <person name="Berger S.L."/>
            <person name="Reinberg D."/>
            <person name="Wang J."/>
            <person name="Liebig J."/>
        </authorList>
    </citation>
    <scope>NUCLEOTIDE SEQUENCE [LARGE SCALE GENOMIC DNA]</scope>
    <source>
        <strain evidence="1 2">R22 G/1</strain>
    </source>
</reference>
<accession>E2BYN6</accession>
<gene>
    <name evidence="1" type="ORF">EAI_10183</name>
</gene>